<dbReference type="AlphaFoldDB" id="A0A6S6SCD5"/>
<dbReference type="InterPro" id="IPR002686">
    <property type="entry name" value="Transposase_17"/>
</dbReference>
<dbReference type="NCBIfam" id="NF033573">
    <property type="entry name" value="transpos_IS200"/>
    <property type="match status" value="1"/>
</dbReference>
<dbReference type="PANTHER" id="PTHR36966">
    <property type="entry name" value="REP-ASSOCIATED TYROSINE TRANSPOSASE"/>
    <property type="match status" value="1"/>
</dbReference>
<feature type="domain" description="Transposase IS200-like" evidence="1">
    <location>
        <begin position="13"/>
        <end position="128"/>
    </location>
</feature>
<reference evidence="2" key="1">
    <citation type="submission" date="2020-01" db="EMBL/GenBank/DDBJ databases">
        <authorList>
            <person name="Meier V. D."/>
            <person name="Meier V D."/>
        </authorList>
    </citation>
    <scope>NUCLEOTIDE SEQUENCE</scope>
    <source>
        <strain evidence="2">HLG_WM_MAG_07</strain>
    </source>
</reference>
<dbReference type="EMBL" id="CACVAY010000004">
    <property type="protein sequence ID" value="CAA6800378.1"/>
    <property type="molecule type" value="Genomic_DNA"/>
</dbReference>
<name>A0A6S6SCD5_9GAMM</name>
<sequence length="149" mass="17759">MPYTDLRKGRYSEMNREYFITTVVNNRRPVFRDFRFARLLVSNLRQWEKTQELQIQAWVIMPDHLHLLVTQTGTTDLSTMIKQLKGVSSRNLNQALNRKGTFWQPGFYDHALRKEEDRKQIARYIVANPLRAGLVHTIGEYPHWDSIWL</sequence>
<dbReference type="SUPFAM" id="SSF143422">
    <property type="entry name" value="Transposase IS200-like"/>
    <property type="match status" value="1"/>
</dbReference>
<dbReference type="GO" id="GO:0006313">
    <property type="term" value="P:DNA transposition"/>
    <property type="evidence" value="ECO:0007669"/>
    <property type="project" value="InterPro"/>
</dbReference>
<dbReference type="PANTHER" id="PTHR36966:SF1">
    <property type="entry name" value="REP-ASSOCIATED TYROSINE TRANSPOSASE"/>
    <property type="match status" value="1"/>
</dbReference>
<accession>A0A6S6SCD5</accession>
<dbReference type="SMART" id="SM01321">
    <property type="entry name" value="Y1_Tnp"/>
    <property type="match status" value="1"/>
</dbReference>
<dbReference type="InterPro" id="IPR036515">
    <property type="entry name" value="Transposase_17_sf"/>
</dbReference>
<dbReference type="GO" id="GO:0043565">
    <property type="term" value="F:sequence-specific DNA binding"/>
    <property type="evidence" value="ECO:0007669"/>
    <property type="project" value="TreeGrafter"/>
</dbReference>
<dbReference type="Pfam" id="PF01797">
    <property type="entry name" value="Y1_Tnp"/>
    <property type="match status" value="1"/>
</dbReference>
<organism evidence="2">
    <name type="scientific">uncultured Thiotrichaceae bacterium</name>
    <dbReference type="NCBI Taxonomy" id="298394"/>
    <lineage>
        <taxon>Bacteria</taxon>
        <taxon>Pseudomonadati</taxon>
        <taxon>Pseudomonadota</taxon>
        <taxon>Gammaproteobacteria</taxon>
        <taxon>Thiotrichales</taxon>
        <taxon>Thiotrichaceae</taxon>
        <taxon>environmental samples</taxon>
    </lineage>
</organism>
<evidence type="ECO:0000259" key="1">
    <source>
        <dbReference type="SMART" id="SM01321"/>
    </source>
</evidence>
<gene>
    <name evidence="2" type="ORF">HELGO_WM28528</name>
</gene>
<dbReference type="InterPro" id="IPR052715">
    <property type="entry name" value="RAYT_transposase"/>
</dbReference>
<dbReference type="GO" id="GO:0004803">
    <property type="term" value="F:transposase activity"/>
    <property type="evidence" value="ECO:0007669"/>
    <property type="project" value="InterPro"/>
</dbReference>
<protein>
    <submittedName>
        <fullName evidence="2">Transposase and inactivated derivatives</fullName>
    </submittedName>
</protein>
<evidence type="ECO:0000313" key="2">
    <source>
        <dbReference type="EMBL" id="CAA6800378.1"/>
    </source>
</evidence>
<proteinExistence type="predicted"/>
<dbReference type="NCBIfam" id="NF047646">
    <property type="entry name" value="REP_Tyr_transpos"/>
    <property type="match status" value="1"/>
</dbReference>
<dbReference type="Gene3D" id="3.30.70.1290">
    <property type="entry name" value="Transposase IS200-like"/>
    <property type="match status" value="1"/>
</dbReference>